<feature type="region of interest" description="Disordered" evidence="8">
    <location>
        <begin position="54"/>
        <end position="99"/>
    </location>
</feature>
<evidence type="ECO:0000259" key="10">
    <source>
        <dbReference type="Pfam" id="PF17917"/>
    </source>
</evidence>
<keyword evidence="3" id="KW-0548">Nucleotidyltransferase</keyword>
<dbReference type="InterPro" id="IPR050951">
    <property type="entry name" value="Retrovirus_Pol_polyprotein"/>
</dbReference>
<keyword evidence="6" id="KW-0378">Hydrolase</keyword>
<dbReference type="GO" id="GO:0004519">
    <property type="term" value="F:endonuclease activity"/>
    <property type="evidence" value="ECO:0007669"/>
    <property type="project" value="UniProtKB-KW"/>
</dbReference>
<organism evidence="11 12">
    <name type="scientific">Mucuna pruriens</name>
    <name type="common">Velvet bean</name>
    <name type="synonym">Dolichos pruriens</name>
    <dbReference type="NCBI Taxonomy" id="157652"/>
    <lineage>
        <taxon>Eukaryota</taxon>
        <taxon>Viridiplantae</taxon>
        <taxon>Streptophyta</taxon>
        <taxon>Embryophyta</taxon>
        <taxon>Tracheophyta</taxon>
        <taxon>Spermatophyta</taxon>
        <taxon>Magnoliopsida</taxon>
        <taxon>eudicotyledons</taxon>
        <taxon>Gunneridae</taxon>
        <taxon>Pentapetalae</taxon>
        <taxon>rosids</taxon>
        <taxon>fabids</taxon>
        <taxon>Fabales</taxon>
        <taxon>Fabaceae</taxon>
        <taxon>Papilionoideae</taxon>
        <taxon>50 kb inversion clade</taxon>
        <taxon>NPAAA clade</taxon>
        <taxon>indigoferoid/millettioid clade</taxon>
        <taxon>Phaseoleae</taxon>
        <taxon>Mucuna</taxon>
    </lineage>
</organism>
<dbReference type="GO" id="GO:0003964">
    <property type="term" value="F:RNA-directed DNA polymerase activity"/>
    <property type="evidence" value="ECO:0007669"/>
    <property type="project" value="UniProtKB-KW"/>
</dbReference>
<dbReference type="Proteomes" id="UP000257109">
    <property type="component" value="Unassembled WGS sequence"/>
</dbReference>
<reference evidence="11" key="1">
    <citation type="submission" date="2018-05" db="EMBL/GenBank/DDBJ databases">
        <title>Draft genome of Mucuna pruriens seed.</title>
        <authorList>
            <person name="Nnadi N.E."/>
            <person name="Vos R."/>
            <person name="Hasami M.H."/>
            <person name="Devisetty U.K."/>
            <person name="Aguiy J.C."/>
        </authorList>
    </citation>
    <scope>NUCLEOTIDE SEQUENCE [LARGE SCALE GENOMIC DNA]</scope>
    <source>
        <strain evidence="11">JCA_2017</strain>
    </source>
</reference>
<evidence type="ECO:0000256" key="8">
    <source>
        <dbReference type="SAM" id="MobiDB-lite"/>
    </source>
</evidence>
<feature type="domain" description="Reverse transcriptase RNase H-like" evidence="10">
    <location>
        <begin position="733"/>
        <end position="836"/>
    </location>
</feature>
<feature type="compositionally biased region" description="Low complexity" evidence="8">
    <location>
        <begin position="59"/>
        <end position="68"/>
    </location>
</feature>
<gene>
    <name evidence="11" type="primary">pol</name>
    <name evidence="11" type="ORF">CR513_20129</name>
</gene>
<feature type="non-terminal residue" evidence="11">
    <location>
        <position position="1"/>
    </location>
</feature>
<name>A0A371H3A8_MUCPR</name>
<evidence type="ECO:0000259" key="9">
    <source>
        <dbReference type="Pfam" id="PF00078"/>
    </source>
</evidence>
<dbReference type="InterPro" id="IPR041373">
    <property type="entry name" value="RT_RNaseH"/>
</dbReference>
<proteinExistence type="predicted"/>
<dbReference type="Pfam" id="PF17917">
    <property type="entry name" value="RT_RNaseH"/>
    <property type="match status" value="1"/>
</dbReference>
<protein>
    <recommendedName>
        <fullName evidence="1">RNA-directed DNA polymerase</fullName>
        <ecNumber evidence="1">2.7.7.49</ecNumber>
    </recommendedName>
</protein>
<dbReference type="EMBL" id="QJKJ01003732">
    <property type="protein sequence ID" value="RDX97133.1"/>
    <property type="molecule type" value="Genomic_DNA"/>
</dbReference>
<sequence length="943" mass="106876">MQFQQNMTATTQDLKMQIGQLANIVSQLQSAGSSNLPSQTILNPRGNATAVTLRSGKELPQPTLQQLPRPAKADSEPNADPQSRPERAVPLPFPSRTISARKPKSDEELLKMFQKVEINIPLLDAIKKVPRYAKFLKELCIHKRRKIKGSREIGGMVSALTKNEEFTTALPQKCRDPGIFSVPCTIGDCTFADAMLDLGALINVMPASIYRSLNFGDLEPTGMTIQLTNRSIVQPLGVLEDVLVQVNELIFPADFYVLDMEEETSGKGSTLILGRPFLMTTKTKIDVHVRTLSMEFDDTLVQFNIFEAMKHPTEDHSLFGIDLLDEIVEEYLQLNSSSEDIEKFAGGTDEISCLGVVDEEADHEEAPEICLGQRTVASSYHCQQSLPEQEDKLLEVLRQYKKAIGWKLSDLPGINPSICMHRILMEEEVKPIRKQQRRLNLTLLDVVKKEVTKLLVAGIIYPILDSQWVSLVQVVPKKSGMTVMKNQQDELVPMRIQNNWRATGKDHFPLPFIDQVLEKLARKSYCYFLDGFSSYMQIHIAPEDQHKTTFTCPFGTFAYTRMPFGLCNAPSTFQRCMMSIFSDLLQDCMEVFMDDFMVYADSFETCLSNLSKVLKRCIDTNLVLNFEKCHFMVTKGIVLGHLVSNRGIEVDKSKVDIITSLTNPTSMLEVRSFLGHAGFYKRFIKNFSKLALPLSKLLQKDVEFNFDQSCIEAFHELKSRLTSAPILQAPNWDLPFELMCDASNSALGAILGQKAGVGQPAHVIAYASRTMDPAQQNYTTSEKELLAIVFALDKFCSYLLGSKIIVFSNHAALRYLLKKSDAKPRLIRWMLLLQEFDIEIRDKKGVENSIADHLSRIERESEPMPIRDEFPDEQLLHIKSATPWFADICNYVATSYLPPEESRHYKEKIRSDAKHYIWDDPYLWRLCSDKVIRRCIPDAETNS</sequence>
<dbReference type="CDD" id="cd01647">
    <property type="entry name" value="RT_LTR"/>
    <property type="match status" value="1"/>
</dbReference>
<dbReference type="CDD" id="cd09274">
    <property type="entry name" value="RNase_HI_RT_Ty3"/>
    <property type="match status" value="1"/>
</dbReference>
<evidence type="ECO:0000256" key="6">
    <source>
        <dbReference type="ARBA" id="ARBA00022801"/>
    </source>
</evidence>
<evidence type="ECO:0000256" key="5">
    <source>
        <dbReference type="ARBA" id="ARBA00022759"/>
    </source>
</evidence>
<dbReference type="InterPro" id="IPR043502">
    <property type="entry name" value="DNA/RNA_pol_sf"/>
</dbReference>
<dbReference type="FunFam" id="3.30.70.270:FF:000020">
    <property type="entry name" value="Transposon Tf2-6 polyprotein-like Protein"/>
    <property type="match status" value="1"/>
</dbReference>
<dbReference type="InterPro" id="IPR043128">
    <property type="entry name" value="Rev_trsase/Diguanyl_cyclase"/>
</dbReference>
<evidence type="ECO:0000256" key="2">
    <source>
        <dbReference type="ARBA" id="ARBA00022679"/>
    </source>
</evidence>
<evidence type="ECO:0000313" key="11">
    <source>
        <dbReference type="EMBL" id="RDX97133.1"/>
    </source>
</evidence>
<feature type="non-terminal residue" evidence="11">
    <location>
        <position position="943"/>
    </location>
</feature>
<feature type="domain" description="Reverse transcriptase" evidence="9">
    <location>
        <begin position="504"/>
        <end position="641"/>
    </location>
</feature>
<dbReference type="Pfam" id="PF00078">
    <property type="entry name" value="RVT_1"/>
    <property type="match status" value="1"/>
</dbReference>
<dbReference type="PANTHER" id="PTHR37984:SF5">
    <property type="entry name" value="PROTEIN NYNRIN-LIKE"/>
    <property type="match status" value="1"/>
</dbReference>
<dbReference type="EC" id="2.7.7.49" evidence="1"/>
<evidence type="ECO:0000256" key="7">
    <source>
        <dbReference type="ARBA" id="ARBA00022918"/>
    </source>
</evidence>
<dbReference type="CDD" id="cd00303">
    <property type="entry name" value="retropepsin_like"/>
    <property type="match status" value="1"/>
</dbReference>
<keyword evidence="12" id="KW-1185">Reference proteome</keyword>
<evidence type="ECO:0000256" key="4">
    <source>
        <dbReference type="ARBA" id="ARBA00022722"/>
    </source>
</evidence>
<accession>A0A371H3A8</accession>
<evidence type="ECO:0000256" key="1">
    <source>
        <dbReference type="ARBA" id="ARBA00012493"/>
    </source>
</evidence>
<dbReference type="OrthoDB" id="10055717at2759"/>
<keyword evidence="7" id="KW-0695">RNA-directed DNA polymerase</keyword>
<evidence type="ECO:0000256" key="3">
    <source>
        <dbReference type="ARBA" id="ARBA00022695"/>
    </source>
</evidence>
<dbReference type="Gene3D" id="3.30.70.270">
    <property type="match status" value="2"/>
</dbReference>
<comment type="caution">
    <text evidence="11">The sequence shown here is derived from an EMBL/GenBank/DDBJ whole genome shotgun (WGS) entry which is preliminary data.</text>
</comment>
<evidence type="ECO:0000313" key="12">
    <source>
        <dbReference type="Proteomes" id="UP000257109"/>
    </source>
</evidence>
<dbReference type="GO" id="GO:0016787">
    <property type="term" value="F:hydrolase activity"/>
    <property type="evidence" value="ECO:0007669"/>
    <property type="project" value="UniProtKB-KW"/>
</dbReference>
<keyword evidence="5" id="KW-0255">Endonuclease</keyword>
<dbReference type="SUPFAM" id="SSF56672">
    <property type="entry name" value="DNA/RNA polymerases"/>
    <property type="match status" value="1"/>
</dbReference>
<keyword evidence="2" id="KW-0808">Transferase</keyword>
<keyword evidence="4" id="KW-0540">Nuclease</keyword>
<dbReference type="Gene3D" id="2.40.70.10">
    <property type="entry name" value="Acid Proteases"/>
    <property type="match status" value="1"/>
</dbReference>
<dbReference type="FunFam" id="3.10.20.370:FF:000001">
    <property type="entry name" value="Retrovirus-related Pol polyprotein from transposon 17.6-like protein"/>
    <property type="match status" value="1"/>
</dbReference>
<dbReference type="InterPro" id="IPR000477">
    <property type="entry name" value="RT_dom"/>
</dbReference>
<dbReference type="AlphaFoldDB" id="A0A371H3A8"/>
<dbReference type="Gene3D" id="3.10.10.10">
    <property type="entry name" value="HIV Type 1 Reverse Transcriptase, subunit A, domain 1"/>
    <property type="match status" value="1"/>
</dbReference>
<dbReference type="PANTHER" id="PTHR37984">
    <property type="entry name" value="PROTEIN CBG26694"/>
    <property type="match status" value="1"/>
</dbReference>
<dbReference type="InterPro" id="IPR021109">
    <property type="entry name" value="Peptidase_aspartic_dom_sf"/>
</dbReference>